<dbReference type="InterPro" id="IPR036397">
    <property type="entry name" value="RNaseH_sf"/>
</dbReference>
<dbReference type="AlphaFoldDB" id="A0A1S4ELH3"/>
<dbReference type="PANTHER" id="PTHR37984">
    <property type="entry name" value="PROTEIN CBG26694"/>
    <property type="match status" value="1"/>
</dbReference>
<organism evidence="2 3">
    <name type="scientific">Diaphorina citri</name>
    <name type="common">Asian citrus psyllid</name>
    <dbReference type="NCBI Taxonomy" id="121845"/>
    <lineage>
        <taxon>Eukaryota</taxon>
        <taxon>Metazoa</taxon>
        <taxon>Ecdysozoa</taxon>
        <taxon>Arthropoda</taxon>
        <taxon>Hexapoda</taxon>
        <taxon>Insecta</taxon>
        <taxon>Pterygota</taxon>
        <taxon>Neoptera</taxon>
        <taxon>Paraneoptera</taxon>
        <taxon>Hemiptera</taxon>
        <taxon>Sternorrhyncha</taxon>
        <taxon>Psylloidea</taxon>
        <taxon>Psyllidae</taxon>
        <taxon>Diaphorininae</taxon>
        <taxon>Diaphorina</taxon>
    </lineage>
</organism>
<keyword evidence="2" id="KW-1185">Reference proteome</keyword>
<sequence>MVSDNASIFQSEEFHAYCSNHDIFQKFIAPGHPATNGLAERNVQTLKHRLKAVSNERMSMQMKVQNILLRYRATPLSCGKSPAELYLNRKLRIRMDAIFPYQPRHSKLESKPVRSLQVGERVQVRILSQWQFGEVKKKLGNRHYLVTLDSGRTIKRHINQLHSTMVKKKSVSFEPTQSFEIPRLNNTI</sequence>
<evidence type="ECO:0000313" key="2">
    <source>
        <dbReference type="Proteomes" id="UP000079169"/>
    </source>
</evidence>
<dbReference type="PROSITE" id="PS50994">
    <property type="entry name" value="INTEGRASE"/>
    <property type="match status" value="1"/>
</dbReference>
<dbReference type="InterPro" id="IPR001584">
    <property type="entry name" value="Integrase_cat-core"/>
</dbReference>
<dbReference type="PANTHER" id="PTHR37984:SF5">
    <property type="entry name" value="PROTEIN NYNRIN-LIKE"/>
    <property type="match status" value="1"/>
</dbReference>
<proteinExistence type="predicted"/>
<protein>
    <submittedName>
        <fullName evidence="3">Uncharacterized protein K02A2.6-like</fullName>
    </submittedName>
</protein>
<dbReference type="GeneID" id="108253481"/>
<feature type="domain" description="Integrase catalytic" evidence="1">
    <location>
        <begin position="1"/>
        <end position="90"/>
    </location>
</feature>
<evidence type="ECO:0000259" key="1">
    <source>
        <dbReference type="PROSITE" id="PS50994"/>
    </source>
</evidence>
<name>A0A1S4ELH3_DIACI</name>
<dbReference type="GO" id="GO:0015074">
    <property type="term" value="P:DNA integration"/>
    <property type="evidence" value="ECO:0007669"/>
    <property type="project" value="InterPro"/>
</dbReference>
<dbReference type="SUPFAM" id="SSF53098">
    <property type="entry name" value="Ribonuclease H-like"/>
    <property type="match status" value="1"/>
</dbReference>
<gene>
    <name evidence="3" type="primary">LOC108253481</name>
</gene>
<dbReference type="KEGG" id="dci:108253481"/>
<dbReference type="Gene3D" id="3.30.420.10">
    <property type="entry name" value="Ribonuclease H-like superfamily/Ribonuclease H"/>
    <property type="match status" value="1"/>
</dbReference>
<dbReference type="GO" id="GO:0003676">
    <property type="term" value="F:nucleic acid binding"/>
    <property type="evidence" value="ECO:0007669"/>
    <property type="project" value="InterPro"/>
</dbReference>
<dbReference type="PaxDb" id="121845-A0A1S4ELH3"/>
<dbReference type="OMA" id="KFAMENT"/>
<reference evidence="3" key="1">
    <citation type="submission" date="2025-08" db="UniProtKB">
        <authorList>
            <consortium name="RefSeq"/>
        </authorList>
    </citation>
    <scope>IDENTIFICATION</scope>
</reference>
<dbReference type="Proteomes" id="UP000079169">
    <property type="component" value="Unplaced"/>
</dbReference>
<accession>A0A1S4ELH3</accession>
<dbReference type="RefSeq" id="XP_017303011.1">
    <property type="nucleotide sequence ID" value="XM_017447522.1"/>
</dbReference>
<dbReference type="InterPro" id="IPR050951">
    <property type="entry name" value="Retrovirus_Pol_polyprotein"/>
</dbReference>
<dbReference type="STRING" id="121845.A0A1S4ELH3"/>
<evidence type="ECO:0000313" key="3">
    <source>
        <dbReference type="RefSeq" id="XP_017303011.1"/>
    </source>
</evidence>
<dbReference type="InterPro" id="IPR012337">
    <property type="entry name" value="RNaseH-like_sf"/>
</dbReference>